<dbReference type="OrthoDB" id="337745at2759"/>
<dbReference type="GeneID" id="64691083"/>
<sequence length="99" mass="11063">MASTAAWLAPPSWIELIENPVSGVWWVILNSSQSIWRSYAIPDRYNPSNVSILEDSTTRSAMRSNGCLANATGRRCRTVPLATTFSHCTAGQFFENRNR</sequence>
<dbReference type="EMBL" id="JABBWM010000004">
    <property type="protein sequence ID" value="KAG2117783.1"/>
    <property type="molecule type" value="Genomic_DNA"/>
</dbReference>
<dbReference type="RefSeq" id="XP_041298300.1">
    <property type="nucleotide sequence ID" value="XM_041428824.1"/>
</dbReference>
<comment type="caution">
    <text evidence="1">The sequence shown here is derived from an EMBL/GenBank/DDBJ whole genome shotgun (WGS) entry which is preliminary data.</text>
</comment>
<keyword evidence="2" id="KW-1185">Reference proteome</keyword>
<organism evidence="1 2">
    <name type="scientific">Suillus discolor</name>
    <dbReference type="NCBI Taxonomy" id="1912936"/>
    <lineage>
        <taxon>Eukaryota</taxon>
        <taxon>Fungi</taxon>
        <taxon>Dikarya</taxon>
        <taxon>Basidiomycota</taxon>
        <taxon>Agaricomycotina</taxon>
        <taxon>Agaricomycetes</taxon>
        <taxon>Agaricomycetidae</taxon>
        <taxon>Boletales</taxon>
        <taxon>Suillineae</taxon>
        <taxon>Suillaceae</taxon>
        <taxon>Suillus</taxon>
    </lineage>
</organism>
<name>A0A9P7JZ84_9AGAM</name>
<gene>
    <name evidence="1" type="ORF">F5147DRAFT_248087</name>
</gene>
<protein>
    <submittedName>
        <fullName evidence="1">Uncharacterized protein</fullName>
    </submittedName>
</protein>
<evidence type="ECO:0000313" key="2">
    <source>
        <dbReference type="Proteomes" id="UP000823399"/>
    </source>
</evidence>
<evidence type="ECO:0000313" key="1">
    <source>
        <dbReference type="EMBL" id="KAG2117783.1"/>
    </source>
</evidence>
<proteinExistence type="predicted"/>
<dbReference type="Proteomes" id="UP000823399">
    <property type="component" value="Unassembled WGS sequence"/>
</dbReference>
<reference evidence="1" key="1">
    <citation type="journal article" date="2020" name="New Phytol.">
        <title>Comparative genomics reveals dynamic genome evolution in host specialist ectomycorrhizal fungi.</title>
        <authorList>
            <person name="Lofgren L.A."/>
            <person name="Nguyen N.H."/>
            <person name="Vilgalys R."/>
            <person name="Ruytinx J."/>
            <person name="Liao H.L."/>
            <person name="Branco S."/>
            <person name="Kuo A."/>
            <person name="LaButti K."/>
            <person name="Lipzen A."/>
            <person name="Andreopoulos W."/>
            <person name="Pangilinan J."/>
            <person name="Riley R."/>
            <person name="Hundley H."/>
            <person name="Na H."/>
            <person name="Barry K."/>
            <person name="Grigoriev I.V."/>
            <person name="Stajich J.E."/>
            <person name="Kennedy P.G."/>
        </authorList>
    </citation>
    <scope>NUCLEOTIDE SEQUENCE</scope>
    <source>
        <strain evidence="1">FC423</strain>
    </source>
</reference>
<dbReference type="AlphaFoldDB" id="A0A9P7JZ84"/>
<accession>A0A9P7JZ84</accession>